<dbReference type="Pfam" id="PF00578">
    <property type="entry name" value="AhpC-TSA"/>
    <property type="match status" value="1"/>
</dbReference>
<organism evidence="14">
    <name type="scientific">Drosophila rhopaloa</name>
    <name type="common">Fruit fly</name>
    <dbReference type="NCBI Taxonomy" id="1041015"/>
    <lineage>
        <taxon>Eukaryota</taxon>
        <taxon>Metazoa</taxon>
        <taxon>Ecdysozoa</taxon>
        <taxon>Arthropoda</taxon>
        <taxon>Hexapoda</taxon>
        <taxon>Insecta</taxon>
        <taxon>Pterygota</taxon>
        <taxon>Neoptera</taxon>
        <taxon>Endopterygota</taxon>
        <taxon>Diptera</taxon>
        <taxon>Brachycera</taxon>
        <taxon>Muscomorpha</taxon>
        <taxon>Ephydroidea</taxon>
        <taxon>Drosophilidae</taxon>
        <taxon>Drosophila</taxon>
        <taxon>Sophophora</taxon>
    </lineage>
</organism>
<evidence type="ECO:0000313" key="14">
    <source>
        <dbReference type="RefSeq" id="XP_016970674.1"/>
    </source>
</evidence>
<reference evidence="13" key="1">
    <citation type="journal article" date="2021" name="Elife">
        <title>Highly contiguous assemblies of 101 drosophilid genomes.</title>
        <authorList>
            <person name="Kim B.Y."/>
            <person name="Wang J.R."/>
            <person name="Miller D.E."/>
            <person name="Barmina O."/>
            <person name="Delaney E."/>
            <person name="Thompson A."/>
            <person name="Comeault A.A."/>
            <person name="Peede D."/>
            <person name="D'Agostino E.R."/>
            <person name="Pelaez J."/>
            <person name="Aguilar J.M."/>
            <person name="Haji D."/>
            <person name="Matsunaga T."/>
            <person name="Armstrong E.E."/>
            <person name="Zych M."/>
            <person name="Ogawa Y."/>
            <person name="Stamenkovic-Radak M."/>
            <person name="Jelic M."/>
            <person name="Veselinovic M.S."/>
            <person name="Tanaskovic M."/>
            <person name="Eric P."/>
            <person name="Gao J.J."/>
            <person name="Katoh T.K."/>
            <person name="Toda M.J."/>
            <person name="Watabe H."/>
            <person name="Watada M."/>
            <person name="Davis J.S."/>
            <person name="Moyle L.C."/>
            <person name="Manoli G."/>
            <person name="Bertolini E."/>
            <person name="Kostal V."/>
            <person name="Hawley R.S."/>
            <person name="Takahashi A."/>
            <person name="Jones C.D."/>
            <person name="Price D.K."/>
            <person name="Whiteman N."/>
            <person name="Kopp A."/>
            <person name="Matute D.R."/>
            <person name="Petrov D.A."/>
        </authorList>
    </citation>
    <scope>NUCLEOTIDE SEQUENCE [LARGE SCALE GENOMIC DNA]</scope>
</reference>
<reference evidence="12" key="3">
    <citation type="submission" date="2025-05" db="UniProtKB">
        <authorList>
            <consortium name="EnsemblMetazoa"/>
        </authorList>
    </citation>
    <scope>IDENTIFICATION</scope>
</reference>
<evidence type="ECO:0000256" key="5">
    <source>
        <dbReference type="ARBA" id="ARBA00023002"/>
    </source>
</evidence>
<keyword evidence="7 9" id="KW-0676">Redox-active center</keyword>
<keyword evidence="6" id="KW-1015">Disulfide bond</keyword>
<dbReference type="OMA" id="AWMMQPR"/>
<dbReference type="FunFam" id="3.40.30.10:FF:000485">
    <property type="entry name" value="GM25516"/>
    <property type="match status" value="1"/>
</dbReference>
<dbReference type="InterPro" id="IPR036249">
    <property type="entry name" value="Thioredoxin-like_sf"/>
</dbReference>
<keyword evidence="13" id="KW-1185">Reference proteome</keyword>
<evidence type="ECO:0000256" key="4">
    <source>
        <dbReference type="ARBA" id="ARBA00022862"/>
    </source>
</evidence>
<evidence type="ECO:0000256" key="9">
    <source>
        <dbReference type="PIRNR" id="PIRNR000239"/>
    </source>
</evidence>
<keyword evidence="5 9" id="KW-0560">Oxidoreductase</keyword>
<feature type="active site" description="Cysteine sulfenic acid (-SOH) intermediate; for peroxidase activity" evidence="10">
    <location>
        <position position="49"/>
    </location>
</feature>
<comment type="catalytic activity">
    <reaction evidence="8">
        <text>a hydroperoxide + [thioredoxin]-dithiol = an alcohol + [thioredoxin]-disulfide + H2O</text>
        <dbReference type="Rhea" id="RHEA:62620"/>
        <dbReference type="Rhea" id="RHEA-COMP:10698"/>
        <dbReference type="Rhea" id="RHEA-COMP:10700"/>
        <dbReference type="ChEBI" id="CHEBI:15377"/>
        <dbReference type="ChEBI" id="CHEBI:29950"/>
        <dbReference type="ChEBI" id="CHEBI:30879"/>
        <dbReference type="ChEBI" id="CHEBI:35924"/>
        <dbReference type="ChEBI" id="CHEBI:50058"/>
        <dbReference type="EC" id="1.11.1.24"/>
    </reaction>
</comment>
<dbReference type="InterPro" id="IPR019479">
    <property type="entry name" value="Peroxiredoxin_C"/>
</dbReference>
<dbReference type="PANTHER" id="PTHR10681">
    <property type="entry name" value="THIOREDOXIN PEROXIDASE"/>
    <property type="match status" value="1"/>
</dbReference>
<dbReference type="GO" id="GO:0008379">
    <property type="term" value="F:thioredoxin peroxidase activity"/>
    <property type="evidence" value="ECO:0007669"/>
    <property type="project" value="TreeGrafter"/>
</dbReference>
<dbReference type="Gene3D" id="3.40.30.10">
    <property type="entry name" value="Glutaredoxin"/>
    <property type="match status" value="1"/>
</dbReference>
<evidence type="ECO:0000259" key="11">
    <source>
        <dbReference type="PROSITE" id="PS51352"/>
    </source>
</evidence>
<comment type="similarity">
    <text evidence="1">Belongs to the peroxiredoxin family. AhpC/Prx1 subfamily.</text>
</comment>
<dbReference type="InterPro" id="IPR013766">
    <property type="entry name" value="Thioredoxin_domain"/>
</dbReference>
<dbReference type="AlphaFoldDB" id="A0A6P4E2N7"/>
<comment type="function">
    <text evidence="9">Thiol-specific peroxidase that catalyzes the reduction of hydrogen peroxide and organic hydroperoxides to water and alcohols, respectively.</text>
</comment>
<reference evidence="14" key="2">
    <citation type="submission" date="2025-04" db="UniProtKB">
        <authorList>
            <consortium name="RefSeq"/>
        </authorList>
    </citation>
    <scope>IDENTIFICATION</scope>
</reference>
<dbReference type="SUPFAM" id="SSF52833">
    <property type="entry name" value="Thioredoxin-like"/>
    <property type="match status" value="1"/>
</dbReference>
<dbReference type="InterPro" id="IPR024706">
    <property type="entry name" value="Peroxiredoxin_AhpC-typ"/>
</dbReference>
<dbReference type="GO" id="GO:0045454">
    <property type="term" value="P:cell redox homeostasis"/>
    <property type="evidence" value="ECO:0007669"/>
    <property type="project" value="TreeGrafter"/>
</dbReference>
<gene>
    <name evidence="14" type="primary">LOC108038399</name>
    <name evidence="12" type="synonym">108038399</name>
</gene>
<dbReference type="OrthoDB" id="185659at2759"/>
<name>A0A6P4E2N7_DRORH</name>
<dbReference type="GO" id="GO:0042744">
    <property type="term" value="P:hydrogen peroxide catabolic process"/>
    <property type="evidence" value="ECO:0007669"/>
    <property type="project" value="TreeGrafter"/>
</dbReference>
<keyword evidence="3 9" id="KW-0575">Peroxidase</keyword>
<proteinExistence type="inferred from homology"/>
<protein>
    <recommendedName>
        <fullName evidence="2">thioredoxin-dependent peroxiredoxin</fullName>
        <ecNumber evidence="2">1.11.1.24</ecNumber>
    </recommendedName>
</protein>
<dbReference type="PANTHER" id="PTHR10681:SF163">
    <property type="entry name" value="AT16346P-RELATED"/>
    <property type="match status" value="1"/>
</dbReference>
<dbReference type="Proteomes" id="UP001652680">
    <property type="component" value="Unassembled WGS sequence"/>
</dbReference>
<dbReference type="InterPro" id="IPR000866">
    <property type="entry name" value="AhpC/TSA"/>
</dbReference>
<dbReference type="Pfam" id="PF10417">
    <property type="entry name" value="1-cysPrx_C"/>
    <property type="match status" value="1"/>
</dbReference>
<evidence type="ECO:0000256" key="8">
    <source>
        <dbReference type="ARBA" id="ARBA00049091"/>
    </source>
</evidence>
<evidence type="ECO:0000256" key="3">
    <source>
        <dbReference type="ARBA" id="ARBA00022559"/>
    </source>
</evidence>
<dbReference type="EC" id="1.11.1.24" evidence="2"/>
<sequence>MRMLNLNQLAPDFTTLAVVSGGYRNFSLSDLRGRYVLLVFYPADFSFVCPTELQAFSDRAPEFRNVGCEVLACSTDSQYVHCAWMSTPRKLGGLGELDIPLLADKSMKIARDYGVLDETTGLALRALFIIDREGHIRQITINDMGVGRSVDEALRLVQAFQFSDEFGEVCPANWRPGGKTMKADASGKEEYFKHAT</sequence>
<feature type="domain" description="Thioredoxin" evidence="11">
    <location>
        <begin position="4"/>
        <end position="162"/>
    </location>
</feature>
<evidence type="ECO:0000313" key="12">
    <source>
        <dbReference type="EnsemblMetazoa" id="XP_016970674.1"/>
    </source>
</evidence>
<dbReference type="EnsemblMetazoa" id="XM_017115185.2">
    <property type="protein sequence ID" value="XP_016970674.1"/>
    <property type="gene ID" value="LOC108038399"/>
</dbReference>
<evidence type="ECO:0000256" key="2">
    <source>
        <dbReference type="ARBA" id="ARBA00013017"/>
    </source>
</evidence>
<evidence type="ECO:0000256" key="6">
    <source>
        <dbReference type="ARBA" id="ARBA00023157"/>
    </source>
</evidence>
<evidence type="ECO:0000313" key="13">
    <source>
        <dbReference type="Proteomes" id="UP001652680"/>
    </source>
</evidence>
<dbReference type="GO" id="GO:0019430">
    <property type="term" value="P:removal of superoxide radicals"/>
    <property type="evidence" value="ECO:0007669"/>
    <property type="project" value="TreeGrafter"/>
</dbReference>
<dbReference type="CDD" id="cd03015">
    <property type="entry name" value="PRX_Typ2cys"/>
    <property type="match status" value="1"/>
</dbReference>
<accession>A0A6P4E2N7</accession>
<evidence type="ECO:0000256" key="7">
    <source>
        <dbReference type="ARBA" id="ARBA00023284"/>
    </source>
</evidence>
<dbReference type="InterPro" id="IPR050217">
    <property type="entry name" value="Peroxiredoxin"/>
</dbReference>
<dbReference type="RefSeq" id="XP_016970674.1">
    <property type="nucleotide sequence ID" value="XM_017115185.1"/>
</dbReference>
<evidence type="ECO:0000256" key="1">
    <source>
        <dbReference type="ARBA" id="ARBA00009796"/>
    </source>
</evidence>
<dbReference type="PROSITE" id="PS51352">
    <property type="entry name" value="THIOREDOXIN_2"/>
    <property type="match status" value="1"/>
</dbReference>
<evidence type="ECO:0000256" key="10">
    <source>
        <dbReference type="PIRSR" id="PIRSR000239-1"/>
    </source>
</evidence>
<dbReference type="GeneID" id="108038399"/>
<dbReference type="PIRSF" id="PIRSF000239">
    <property type="entry name" value="AHPC"/>
    <property type="match status" value="1"/>
</dbReference>
<keyword evidence="4 9" id="KW-0049">Antioxidant</keyword>
<dbReference type="GO" id="GO:0005829">
    <property type="term" value="C:cytosol"/>
    <property type="evidence" value="ECO:0007669"/>
    <property type="project" value="TreeGrafter"/>
</dbReference>